<name>A0ABT8SIG8_9CAUL</name>
<sequence length="103" mass="11547">MEADPPPPFTYWAPEGSVIRNHGNPGLWVAYVNGRQVKTYFGDDCGASRRQGLVGASVERLPPESARWRVFAQDQPVTDDLRPGRTNVVYDPQTRLILEVACY</sequence>
<dbReference type="Gene3D" id="3.30.10.10">
    <property type="entry name" value="Trypsin Inhibitor V, subunit A"/>
    <property type="match status" value="1"/>
</dbReference>
<keyword evidence="2" id="KW-1185">Reference proteome</keyword>
<dbReference type="EMBL" id="JAUKTR010000001">
    <property type="protein sequence ID" value="MDO1558371.1"/>
    <property type="molecule type" value="Genomic_DNA"/>
</dbReference>
<accession>A0ABT8SIG8</accession>
<dbReference type="Proteomes" id="UP001169063">
    <property type="component" value="Unassembled WGS sequence"/>
</dbReference>
<reference evidence="1" key="1">
    <citation type="submission" date="2023-07" db="EMBL/GenBank/DDBJ databases">
        <title>Brevundimonas soil sp. nov., isolated from the soil of chemical plant.</title>
        <authorList>
            <person name="Wu N."/>
        </authorList>
    </citation>
    <scope>NUCLEOTIDE SEQUENCE</scope>
    <source>
        <strain evidence="1">XZ-24</strain>
    </source>
</reference>
<organism evidence="1 2">
    <name type="scientific">Peiella sedimenti</name>
    <dbReference type="NCBI Taxonomy" id="3061083"/>
    <lineage>
        <taxon>Bacteria</taxon>
        <taxon>Pseudomonadati</taxon>
        <taxon>Pseudomonadota</taxon>
        <taxon>Alphaproteobacteria</taxon>
        <taxon>Caulobacterales</taxon>
        <taxon>Caulobacteraceae</taxon>
        <taxon>Peiella</taxon>
    </lineage>
</organism>
<dbReference type="RefSeq" id="WP_302108785.1">
    <property type="nucleotide sequence ID" value="NZ_JAUKTR010000001.1"/>
</dbReference>
<comment type="caution">
    <text evidence="1">The sequence shown here is derived from an EMBL/GenBank/DDBJ whole genome shotgun (WGS) entry which is preliminary data.</text>
</comment>
<protein>
    <submittedName>
        <fullName evidence="1">Uncharacterized protein</fullName>
    </submittedName>
</protein>
<proteinExistence type="predicted"/>
<evidence type="ECO:0000313" key="2">
    <source>
        <dbReference type="Proteomes" id="UP001169063"/>
    </source>
</evidence>
<evidence type="ECO:0000313" key="1">
    <source>
        <dbReference type="EMBL" id="MDO1558371.1"/>
    </source>
</evidence>
<gene>
    <name evidence="1" type="ORF">Q0812_02885</name>
</gene>